<comment type="caution">
    <text evidence="2">The sequence shown here is derived from an EMBL/GenBank/DDBJ whole genome shotgun (WGS) entry which is preliminary data.</text>
</comment>
<protein>
    <recommendedName>
        <fullName evidence="1">Integrase catalytic domain-containing protein</fullName>
    </recommendedName>
</protein>
<proteinExistence type="predicted"/>
<evidence type="ECO:0000313" key="3">
    <source>
        <dbReference type="Proteomes" id="UP000706333"/>
    </source>
</evidence>
<dbReference type="Gene3D" id="3.30.420.10">
    <property type="entry name" value="Ribonuclease H-like superfamily/Ribonuclease H"/>
    <property type="match status" value="1"/>
</dbReference>
<dbReference type="PROSITE" id="PS50994">
    <property type="entry name" value="INTEGRASE"/>
    <property type="match status" value="1"/>
</dbReference>
<reference evidence="2" key="1">
    <citation type="submission" date="2017-05" db="EMBL/GenBank/DDBJ databases">
        <authorList>
            <person name="Imhoff J.F."/>
            <person name="Rahn T."/>
            <person name="Kuenzel S."/>
            <person name="Neulinger S.C."/>
        </authorList>
    </citation>
    <scope>NUCLEOTIDE SEQUENCE</scope>
    <source>
        <strain evidence="2">LMG 28126</strain>
    </source>
</reference>
<feature type="domain" description="Integrase catalytic" evidence="1">
    <location>
        <begin position="1"/>
        <end position="84"/>
    </location>
</feature>
<dbReference type="Proteomes" id="UP000706333">
    <property type="component" value="Unassembled WGS sequence"/>
</dbReference>
<evidence type="ECO:0000313" key="2">
    <source>
        <dbReference type="EMBL" id="MBK5927308.1"/>
    </source>
</evidence>
<dbReference type="AlphaFoldDB" id="A0A934TKJ6"/>
<dbReference type="GO" id="GO:0015074">
    <property type="term" value="P:DNA integration"/>
    <property type="evidence" value="ECO:0007669"/>
    <property type="project" value="InterPro"/>
</dbReference>
<dbReference type="InterPro" id="IPR001584">
    <property type="entry name" value="Integrase_cat-core"/>
</dbReference>
<dbReference type="InterPro" id="IPR012337">
    <property type="entry name" value="RNaseH-like_sf"/>
</dbReference>
<sequence>MAATDQVPDDQTKLLPRRHPYMVRETVARGIQFAEQPRNRYTITSREMRFDMICEANGIEHRLTKPNHPWTNGQVERMNRTIKEATVKRFVSIRWEPRSGGLDAGCGGGPVPREQFGQA</sequence>
<gene>
    <name evidence="2" type="ORF">CCR87_08190</name>
</gene>
<dbReference type="SUPFAM" id="SSF53098">
    <property type="entry name" value="Ribonuclease H-like"/>
    <property type="match status" value="1"/>
</dbReference>
<accession>A0A934TKJ6</accession>
<dbReference type="Pfam" id="PF13683">
    <property type="entry name" value="rve_3"/>
    <property type="match status" value="1"/>
</dbReference>
<name>A0A934TKJ6_9RHOB</name>
<dbReference type="InterPro" id="IPR036397">
    <property type="entry name" value="RNaseH_sf"/>
</dbReference>
<dbReference type="GO" id="GO:0003676">
    <property type="term" value="F:nucleic acid binding"/>
    <property type="evidence" value="ECO:0007669"/>
    <property type="project" value="InterPro"/>
</dbReference>
<evidence type="ECO:0000259" key="1">
    <source>
        <dbReference type="PROSITE" id="PS50994"/>
    </source>
</evidence>
<reference evidence="2" key="2">
    <citation type="journal article" date="2020" name="Microorganisms">
        <title>Osmotic Adaptation and Compatible Solute Biosynthesis of Phototrophic Bacteria as Revealed from Genome Analyses.</title>
        <authorList>
            <person name="Imhoff J.F."/>
            <person name="Rahn T."/>
            <person name="Kunzel S."/>
            <person name="Keller A."/>
            <person name="Neulinger S.C."/>
        </authorList>
    </citation>
    <scope>NUCLEOTIDE SEQUENCE</scope>
    <source>
        <strain evidence="2">LMG 28126</strain>
    </source>
</reference>
<dbReference type="EMBL" id="NHSD01000230">
    <property type="protein sequence ID" value="MBK5927308.1"/>
    <property type="molecule type" value="Genomic_DNA"/>
</dbReference>
<keyword evidence="3" id="KW-1185">Reference proteome</keyword>
<organism evidence="2 3">
    <name type="scientific">Rhodobaculum claviforme</name>
    <dbReference type="NCBI Taxonomy" id="1549854"/>
    <lineage>
        <taxon>Bacteria</taxon>
        <taxon>Pseudomonadati</taxon>
        <taxon>Pseudomonadota</taxon>
        <taxon>Alphaproteobacteria</taxon>
        <taxon>Rhodobacterales</taxon>
        <taxon>Paracoccaceae</taxon>
        <taxon>Rhodobaculum</taxon>
    </lineage>
</organism>